<organism evidence="9 10">
    <name type="scientific">Acidiphilium acidophilum</name>
    <name type="common">Thiobacillus acidophilus</name>
    <dbReference type="NCBI Taxonomy" id="76588"/>
    <lineage>
        <taxon>Bacteria</taxon>
        <taxon>Pseudomonadati</taxon>
        <taxon>Pseudomonadota</taxon>
        <taxon>Alphaproteobacteria</taxon>
        <taxon>Acetobacterales</taxon>
        <taxon>Acidocellaceae</taxon>
        <taxon>Acidiphilium</taxon>
    </lineage>
</organism>
<dbReference type="SUPFAM" id="SSF51905">
    <property type="entry name" value="FAD/NAD(P)-binding domain"/>
    <property type="match status" value="1"/>
</dbReference>
<dbReference type="PROSITE" id="PS00978">
    <property type="entry name" value="FAD_G3PDH_2"/>
    <property type="match status" value="1"/>
</dbReference>
<evidence type="ECO:0000259" key="8">
    <source>
        <dbReference type="Pfam" id="PF16901"/>
    </source>
</evidence>
<evidence type="ECO:0000313" key="9">
    <source>
        <dbReference type="EMBL" id="MDX5930624.1"/>
    </source>
</evidence>
<evidence type="ECO:0000256" key="4">
    <source>
        <dbReference type="ARBA" id="ARBA00022827"/>
    </source>
</evidence>
<dbReference type="EMBL" id="JAWXYB010000018">
    <property type="protein sequence ID" value="MDX5930624.1"/>
    <property type="molecule type" value="Genomic_DNA"/>
</dbReference>
<keyword evidence="3 6" id="KW-0285">Flavoprotein</keyword>
<dbReference type="InterPro" id="IPR000447">
    <property type="entry name" value="G3P_DH_FAD-dep"/>
</dbReference>
<comment type="caution">
    <text evidence="9">The sequence shown here is derived from an EMBL/GenBank/DDBJ whole genome shotgun (WGS) entry which is preliminary data.</text>
</comment>
<sequence length="507" mass="56251">MTAPVDLLIIGGGINGTGIARDAAGRGLSVLLVEQDDLASHTSSASTKLVHGGLRYLEYYEFRLVREALMERERLLTIAPHIIWPLEFVLPHSAEQRPAWMIRAGLFMYDHLAKRRRLPASRAVRFGPHPAAAILKPQNRKGFTYADCWVEDSRLVVLNAMDARERGADVRTRTKLITARAEGMLWSADLEDRATGARETVTARAMVNAAGPWVGDVLSTRLGRNTQKTVRMIKGSHIITRKLYEGDFAFILQNPDKRIVFAVPYEHDFTLIGTTDIPYEADPAKVEITPAETDYLCDSVSRYFRTPVTPADVVRTYSGVRPLYDDHAANASAVTRDYVLDVEGGTDRPALLSVFGGKITTYRKLAEHALEKLLPAMGRPTGTSWTASKPLPGGDMPNADFDAFFAGLVKRYSALPEPMLHRLARAYGTRAPRILGNAVIMADLGENYGGDLTEAEIDYLVTHEFVRDVEDILWRRSKLALHVPEGTASRVAARLQRKKVREGASFL</sequence>
<dbReference type="GO" id="GO:0046168">
    <property type="term" value="P:glycerol-3-phosphate catabolic process"/>
    <property type="evidence" value="ECO:0007669"/>
    <property type="project" value="TreeGrafter"/>
</dbReference>
<name>A0AAW9DNH1_ACIAO</name>
<feature type="domain" description="FAD dependent oxidoreductase" evidence="7">
    <location>
        <begin position="6"/>
        <end position="362"/>
    </location>
</feature>
<evidence type="ECO:0000256" key="6">
    <source>
        <dbReference type="RuleBase" id="RU361217"/>
    </source>
</evidence>
<comment type="similarity">
    <text evidence="2 6">Belongs to the FAD-dependent glycerol-3-phosphate dehydrogenase family.</text>
</comment>
<protein>
    <recommendedName>
        <fullName evidence="6">Glycerol-3-phosphate dehydrogenase</fullName>
        <ecNumber evidence="6">1.1.5.3</ecNumber>
    </recommendedName>
</protein>
<dbReference type="SUPFAM" id="SSF54373">
    <property type="entry name" value="FAD-linked reductases, C-terminal domain"/>
    <property type="match status" value="1"/>
</dbReference>
<evidence type="ECO:0000256" key="1">
    <source>
        <dbReference type="ARBA" id="ARBA00001974"/>
    </source>
</evidence>
<proteinExistence type="inferred from homology"/>
<dbReference type="Gene3D" id="3.50.50.60">
    <property type="entry name" value="FAD/NAD(P)-binding domain"/>
    <property type="match status" value="1"/>
</dbReference>
<dbReference type="InterPro" id="IPR006076">
    <property type="entry name" value="FAD-dep_OxRdtase"/>
</dbReference>
<accession>A0AAW9DNH1</accession>
<reference evidence="9 10" key="1">
    <citation type="submission" date="2023-11" db="EMBL/GenBank/DDBJ databases">
        <title>MicrobeMod: A computational toolkit for identifying prokaryotic methylation and restriction-modification with nanopore sequencing.</title>
        <authorList>
            <person name="Crits-Christoph A."/>
            <person name="Kang S.C."/>
            <person name="Lee H."/>
            <person name="Ostrov N."/>
        </authorList>
    </citation>
    <scope>NUCLEOTIDE SEQUENCE [LARGE SCALE GENOMIC DNA]</scope>
    <source>
        <strain evidence="9 10">DSMZ 700</strain>
    </source>
</reference>
<dbReference type="InterPro" id="IPR038299">
    <property type="entry name" value="DAO_C_sf"/>
</dbReference>
<dbReference type="PANTHER" id="PTHR11985:SF15">
    <property type="entry name" value="GLYCEROL-3-PHOSPHATE DEHYDROGENASE, MITOCHONDRIAL"/>
    <property type="match status" value="1"/>
</dbReference>
<dbReference type="PROSITE" id="PS00977">
    <property type="entry name" value="FAD_G3PDH_1"/>
    <property type="match status" value="1"/>
</dbReference>
<dbReference type="Gene3D" id="1.10.8.870">
    <property type="entry name" value="Alpha-glycerophosphate oxidase, cap domain"/>
    <property type="match status" value="1"/>
</dbReference>
<dbReference type="PRINTS" id="PR01001">
    <property type="entry name" value="FADG3PDH"/>
</dbReference>
<dbReference type="InterPro" id="IPR036188">
    <property type="entry name" value="FAD/NAD-bd_sf"/>
</dbReference>
<dbReference type="AlphaFoldDB" id="A0AAW9DNH1"/>
<gene>
    <name evidence="9" type="primary">glpD</name>
    <name evidence="9" type="ORF">SIL87_07590</name>
</gene>
<dbReference type="Pfam" id="PF16901">
    <property type="entry name" value="DAO_C"/>
    <property type="match status" value="1"/>
</dbReference>
<keyword evidence="5 6" id="KW-0560">Oxidoreductase</keyword>
<dbReference type="NCBIfam" id="NF008899">
    <property type="entry name" value="PRK12266.1"/>
    <property type="match status" value="1"/>
</dbReference>
<keyword evidence="4" id="KW-0274">FAD</keyword>
<dbReference type="GO" id="GO:0004368">
    <property type="term" value="F:glycerol-3-phosphate dehydrogenase (quinone) activity"/>
    <property type="evidence" value="ECO:0007669"/>
    <property type="project" value="UniProtKB-EC"/>
</dbReference>
<keyword evidence="10" id="KW-1185">Reference proteome</keyword>
<evidence type="ECO:0000256" key="3">
    <source>
        <dbReference type="ARBA" id="ARBA00022630"/>
    </source>
</evidence>
<comment type="cofactor">
    <cofactor evidence="1 6">
        <name>FAD</name>
        <dbReference type="ChEBI" id="CHEBI:57692"/>
    </cofactor>
</comment>
<dbReference type="RefSeq" id="WP_319613558.1">
    <property type="nucleotide sequence ID" value="NZ_JAWXYB010000018.1"/>
</dbReference>
<evidence type="ECO:0000313" key="10">
    <source>
        <dbReference type="Proteomes" id="UP001279553"/>
    </source>
</evidence>
<dbReference type="NCBIfam" id="NF009906">
    <property type="entry name" value="PRK13369.1"/>
    <property type="match status" value="1"/>
</dbReference>
<dbReference type="InterPro" id="IPR031656">
    <property type="entry name" value="DAO_C"/>
</dbReference>
<comment type="catalytic activity">
    <reaction evidence="6">
        <text>a quinone + sn-glycerol 3-phosphate = dihydroxyacetone phosphate + a quinol</text>
        <dbReference type="Rhea" id="RHEA:18977"/>
        <dbReference type="ChEBI" id="CHEBI:24646"/>
        <dbReference type="ChEBI" id="CHEBI:57597"/>
        <dbReference type="ChEBI" id="CHEBI:57642"/>
        <dbReference type="ChEBI" id="CHEBI:132124"/>
        <dbReference type="EC" id="1.1.5.3"/>
    </reaction>
</comment>
<feature type="domain" description="Alpha-glycerophosphate oxidase C-terminal" evidence="8">
    <location>
        <begin position="385"/>
        <end position="483"/>
    </location>
</feature>
<evidence type="ECO:0000256" key="5">
    <source>
        <dbReference type="ARBA" id="ARBA00023002"/>
    </source>
</evidence>
<dbReference type="Proteomes" id="UP001279553">
    <property type="component" value="Unassembled WGS sequence"/>
</dbReference>
<dbReference type="GO" id="GO:0009331">
    <property type="term" value="C:glycerol-3-phosphate dehydrogenase (FAD) complex"/>
    <property type="evidence" value="ECO:0007669"/>
    <property type="project" value="UniProtKB-UniRule"/>
</dbReference>
<evidence type="ECO:0000259" key="7">
    <source>
        <dbReference type="Pfam" id="PF01266"/>
    </source>
</evidence>
<dbReference type="Gene3D" id="3.30.9.10">
    <property type="entry name" value="D-Amino Acid Oxidase, subunit A, domain 2"/>
    <property type="match status" value="1"/>
</dbReference>
<evidence type="ECO:0000256" key="2">
    <source>
        <dbReference type="ARBA" id="ARBA00007330"/>
    </source>
</evidence>
<dbReference type="Pfam" id="PF01266">
    <property type="entry name" value="DAO"/>
    <property type="match status" value="1"/>
</dbReference>
<dbReference type="EC" id="1.1.5.3" evidence="6"/>
<dbReference type="PANTHER" id="PTHR11985">
    <property type="entry name" value="GLYCEROL-3-PHOSPHATE DEHYDROGENASE"/>
    <property type="match status" value="1"/>
</dbReference>